<protein>
    <submittedName>
        <fullName evidence="1">Uncharacterized protein</fullName>
    </submittedName>
</protein>
<name>A0A0J6I3G0_COCPO</name>
<reference evidence="1 2" key="1">
    <citation type="submission" date="2007-06" db="EMBL/GenBank/DDBJ databases">
        <title>The Genome Sequence of Coccidioides posadasii RMSCC_3488.</title>
        <authorList>
            <consortium name="Coccidioides Genome Resources Consortium"/>
            <consortium name="The Broad Institute Genome Sequencing Platform"/>
            <person name="Henn M.R."/>
            <person name="Sykes S."/>
            <person name="Young S."/>
            <person name="Jaffe D."/>
            <person name="Berlin A."/>
            <person name="Alvarez P."/>
            <person name="Butler J."/>
            <person name="Gnerre S."/>
            <person name="Grabherr M."/>
            <person name="Mauceli E."/>
            <person name="Brockman W."/>
            <person name="Kodira C."/>
            <person name="Alvarado L."/>
            <person name="Zeng Q."/>
            <person name="Crawford M."/>
            <person name="Antoine C."/>
            <person name="Devon K."/>
            <person name="Galgiani J."/>
            <person name="Orsborn K."/>
            <person name="Lewis M.L."/>
            <person name="Nusbaum C."/>
            <person name="Galagan J."/>
            <person name="Birren B."/>
        </authorList>
    </citation>
    <scope>NUCLEOTIDE SEQUENCE [LARGE SCALE GENOMIC DNA]</scope>
    <source>
        <strain evidence="1 2">RMSCC 3488</strain>
    </source>
</reference>
<dbReference type="AlphaFoldDB" id="A0A0J6I3G0"/>
<evidence type="ECO:0000313" key="1">
    <source>
        <dbReference type="EMBL" id="KMM65917.1"/>
    </source>
</evidence>
<organism evidence="1 2">
    <name type="scientific">Coccidioides posadasii RMSCC 3488</name>
    <dbReference type="NCBI Taxonomy" id="454284"/>
    <lineage>
        <taxon>Eukaryota</taxon>
        <taxon>Fungi</taxon>
        <taxon>Dikarya</taxon>
        <taxon>Ascomycota</taxon>
        <taxon>Pezizomycotina</taxon>
        <taxon>Eurotiomycetes</taxon>
        <taxon>Eurotiomycetidae</taxon>
        <taxon>Onygenales</taxon>
        <taxon>Onygenaceae</taxon>
        <taxon>Coccidioides</taxon>
    </lineage>
</organism>
<sequence length="158" mass="18466">MKHHTTYIEFTANQNANLLARASGIINKVAMHCLKSIQAPRSQVACVECRQDWVQAGRQLDLAIQDYYIYNSDARYYDVEDFIWEKTQKRHYLDTWRIEWERYQREIGRNHKKYDGGNYYLCTESTSSPKGNCDTLTGDASGGFNPLVLLNERQRTTN</sequence>
<gene>
    <name evidence="1" type="ORF">CPAG_02258</name>
</gene>
<proteinExistence type="predicted"/>
<dbReference type="Proteomes" id="UP000054567">
    <property type="component" value="Unassembled WGS sequence"/>
</dbReference>
<dbReference type="EMBL" id="DS268109">
    <property type="protein sequence ID" value="KMM65917.1"/>
    <property type="molecule type" value="Genomic_DNA"/>
</dbReference>
<reference evidence="2" key="3">
    <citation type="journal article" date="2010" name="Genome Res.">
        <title>Population genomic sequencing of Coccidioides fungi reveals recent hybridization and transposon control.</title>
        <authorList>
            <person name="Neafsey D.E."/>
            <person name="Barker B.M."/>
            <person name="Sharpton T.J."/>
            <person name="Stajich J.E."/>
            <person name="Park D.J."/>
            <person name="Whiston E."/>
            <person name="Hung C.-Y."/>
            <person name="McMahan C."/>
            <person name="White J."/>
            <person name="Sykes S."/>
            <person name="Heiman D."/>
            <person name="Young S."/>
            <person name="Zeng Q."/>
            <person name="Abouelleil A."/>
            <person name="Aftuck L."/>
            <person name="Bessette D."/>
            <person name="Brown A."/>
            <person name="FitzGerald M."/>
            <person name="Lui A."/>
            <person name="Macdonald J.P."/>
            <person name="Priest M."/>
            <person name="Orbach M.J."/>
            <person name="Galgiani J.N."/>
            <person name="Kirkland T.N."/>
            <person name="Cole G.T."/>
            <person name="Birren B.W."/>
            <person name="Henn M.R."/>
            <person name="Taylor J.W."/>
            <person name="Rounsley S.D."/>
        </authorList>
    </citation>
    <scope>NUCLEOTIDE SEQUENCE [LARGE SCALE GENOMIC DNA]</scope>
    <source>
        <strain evidence="2">RMSCC 3488</strain>
    </source>
</reference>
<dbReference type="VEuPathDB" id="FungiDB:CPAG_02258"/>
<accession>A0A0J6I3G0</accession>
<reference evidence="2" key="2">
    <citation type="journal article" date="2009" name="Genome Res.">
        <title>Comparative genomic analyses of the human fungal pathogens Coccidioides and their relatives.</title>
        <authorList>
            <person name="Sharpton T.J."/>
            <person name="Stajich J.E."/>
            <person name="Rounsley S.D."/>
            <person name="Gardner M.J."/>
            <person name="Wortman J.R."/>
            <person name="Jordar V.S."/>
            <person name="Maiti R."/>
            <person name="Kodira C.D."/>
            <person name="Neafsey D.E."/>
            <person name="Zeng Q."/>
            <person name="Hung C.-Y."/>
            <person name="McMahan C."/>
            <person name="Muszewska A."/>
            <person name="Grynberg M."/>
            <person name="Mandel M.A."/>
            <person name="Kellner E.M."/>
            <person name="Barker B.M."/>
            <person name="Galgiani J.N."/>
            <person name="Orbach M.J."/>
            <person name="Kirkland T.N."/>
            <person name="Cole G.T."/>
            <person name="Henn M.R."/>
            <person name="Birren B.W."/>
            <person name="Taylor J.W."/>
        </authorList>
    </citation>
    <scope>NUCLEOTIDE SEQUENCE [LARGE SCALE GENOMIC DNA]</scope>
    <source>
        <strain evidence="2">RMSCC 3488</strain>
    </source>
</reference>
<evidence type="ECO:0000313" key="2">
    <source>
        <dbReference type="Proteomes" id="UP000054567"/>
    </source>
</evidence>
<dbReference type="OrthoDB" id="4207386at2759"/>